<sequence>MDIEMLCEANLRRRTATLTWGSIWSLDRYSTLDPHKACRPPRSQQVSPGTFRDFKNSQRLLSFVSVTFAAASTAAGTRDDTQDTIFSAIELVIRSQAVWFTCTLPVTAITRTNRYLQAVQSIGDASAHLRKPELLRDGAARSQDFEGVPVGHWQALGSAFESARLRNGRGSRFWFQGTLQVIRGDPMDDYDDATCSTLAVSLRRRRHSQGNNNPPTSNHWRHCYTTATPSTAVSTAAGSYRDTARIIFMVLVCIVPSPPRSFLSRRPISFTKTTMDSSGLPRTSRCDSDTFGMGHGRVVDRRQVSSTINTDDFDAHQR</sequence>
<dbReference type="EMBL" id="JAUEPU010000163">
    <property type="protein sequence ID" value="KAK0474699.1"/>
    <property type="molecule type" value="Genomic_DNA"/>
</dbReference>
<dbReference type="AlphaFoldDB" id="A0AA39NZE8"/>
<name>A0AA39NZE8_9AGAR</name>
<dbReference type="Proteomes" id="UP001175228">
    <property type="component" value="Unassembled WGS sequence"/>
</dbReference>
<proteinExistence type="predicted"/>
<accession>A0AA39NZE8</accession>
<gene>
    <name evidence="2" type="ORF">EDD18DRAFT_1470586</name>
</gene>
<evidence type="ECO:0000313" key="2">
    <source>
        <dbReference type="EMBL" id="KAK0474699.1"/>
    </source>
</evidence>
<evidence type="ECO:0000313" key="3">
    <source>
        <dbReference type="Proteomes" id="UP001175228"/>
    </source>
</evidence>
<protein>
    <submittedName>
        <fullName evidence="2">Uncharacterized protein</fullName>
    </submittedName>
</protein>
<evidence type="ECO:0000256" key="1">
    <source>
        <dbReference type="SAM" id="MobiDB-lite"/>
    </source>
</evidence>
<keyword evidence="3" id="KW-1185">Reference proteome</keyword>
<organism evidence="2 3">
    <name type="scientific">Armillaria luteobubalina</name>
    <dbReference type="NCBI Taxonomy" id="153913"/>
    <lineage>
        <taxon>Eukaryota</taxon>
        <taxon>Fungi</taxon>
        <taxon>Dikarya</taxon>
        <taxon>Basidiomycota</taxon>
        <taxon>Agaricomycotina</taxon>
        <taxon>Agaricomycetes</taxon>
        <taxon>Agaricomycetidae</taxon>
        <taxon>Agaricales</taxon>
        <taxon>Marasmiineae</taxon>
        <taxon>Physalacriaceae</taxon>
        <taxon>Armillaria</taxon>
    </lineage>
</organism>
<comment type="caution">
    <text evidence="2">The sequence shown here is derived from an EMBL/GenBank/DDBJ whole genome shotgun (WGS) entry which is preliminary data.</text>
</comment>
<reference evidence="2" key="1">
    <citation type="submission" date="2023-06" db="EMBL/GenBank/DDBJ databases">
        <authorList>
            <consortium name="Lawrence Berkeley National Laboratory"/>
            <person name="Ahrendt S."/>
            <person name="Sahu N."/>
            <person name="Indic B."/>
            <person name="Wong-Bajracharya J."/>
            <person name="Merenyi Z."/>
            <person name="Ke H.-M."/>
            <person name="Monk M."/>
            <person name="Kocsube S."/>
            <person name="Drula E."/>
            <person name="Lipzen A."/>
            <person name="Balint B."/>
            <person name="Henrissat B."/>
            <person name="Andreopoulos B."/>
            <person name="Martin F.M."/>
            <person name="Harder C.B."/>
            <person name="Rigling D."/>
            <person name="Ford K.L."/>
            <person name="Foster G.D."/>
            <person name="Pangilinan J."/>
            <person name="Papanicolaou A."/>
            <person name="Barry K."/>
            <person name="LaButti K."/>
            <person name="Viragh M."/>
            <person name="Koriabine M."/>
            <person name="Yan M."/>
            <person name="Riley R."/>
            <person name="Champramary S."/>
            <person name="Plett K.L."/>
            <person name="Tsai I.J."/>
            <person name="Slot J."/>
            <person name="Sipos G."/>
            <person name="Plett J."/>
            <person name="Nagy L.G."/>
            <person name="Grigoriev I.V."/>
        </authorList>
    </citation>
    <scope>NUCLEOTIDE SEQUENCE</scope>
    <source>
        <strain evidence="2">HWK02</strain>
    </source>
</reference>
<feature type="region of interest" description="Disordered" evidence="1">
    <location>
        <begin position="274"/>
        <end position="294"/>
    </location>
</feature>